<name>A0A1I8FT20_9PLAT</name>
<feature type="region of interest" description="Disordered" evidence="1">
    <location>
        <begin position="163"/>
        <end position="184"/>
    </location>
</feature>
<accession>A0A1I8FT20</accession>
<evidence type="ECO:0000313" key="2">
    <source>
        <dbReference type="Proteomes" id="UP000095280"/>
    </source>
</evidence>
<organism evidence="2 3">
    <name type="scientific">Macrostomum lignano</name>
    <dbReference type="NCBI Taxonomy" id="282301"/>
    <lineage>
        <taxon>Eukaryota</taxon>
        <taxon>Metazoa</taxon>
        <taxon>Spiralia</taxon>
        <taxon>Lophotrochozoa</taxon>
        <taxon>Platyhelminthes</taxon>
        <taxon>Rhabditophora</taxon>
        <taxon>Macrostomorpha</taxon>
        <taxon>Macrostomida</taxon>
        <taxon>Macrostomidae</taxon>
        <taxon>Macrostomum</taxon>
    </lineage>
</organism>
<protein>
    <submittedName>
        <fullName evidence="3">SCP domain-containing protein</fullName>
    </submittedName>
</protein>
<feature type="compositionally biased region" description="Basic and acidic residues" evidence="1">
    <location>
        <begin position="175"/>
        <end position="184"/>
    </location>
</feature>
<keyword evidence="2" id="KW-1185">Reference proteome</keyword>
<sequence length="211" mass="22110">CHCSNSEDRLHASSCTAIKLIAVQAVWLRRAYIRSGNIYGAYNSKPRLDCAARANWTKLYTGAHSLISSQLTTLLQQHGANSSTDSAAASTIAACASSPILCRATRSARMQRPLATAACCAPWAWPAASASSSAPSCAARSGSVRASMAALLATSASGFSAACARPHPGGPGGQELRHEGSERRERMIDCDSTIQLKCKTMPKADSNLIAL</sequence>
<dbReference type="AlphaFoldDB" id="A0A1I8FT20"/>
<evidence type="ECO:0000313" key="3">
    <source>
        <dbReference type="WBParaSite" id="maker-unitig_8386-snap-gene-0.2-mRNA-1"/>
    </source>
</evidence>
<dbReference type="WBParaSite" id="maker-unitig_8386-snap-gene-0.2-mRNA-1">
    <property type="protein sequence ID" value="maker-unitig_8386-snap-gene-0.2-mRNA-1"/>
    <property type="gene ID" value="maker-unitig_8386-snap-gene-0.2"/>
</dbReference>
<reference evidence="3" key="1">
    <citation type="submission" date="2016-11" db="UniProtKB">
        <authorList>
            <consortium name="WormBaseParasite"/>
        </authorList>
    </citation>
    <scope>IDENTIFICATION</scope>
</reference>
<proteinExistence type="predicted"/>
<evidence type="ECO:0000256" key="1">
    <source>
        <dbReference type="SAM" id="MobiDB-lite"/>
    </source>
</evidence>
<dbReference type="Proteomes" id="UP000095280">
    <property type="component" value="Unplaced"/>
</dbReference>